<keyword evidence="12" id="KW-1185">Reference proteome</keyword>
<dbReference type="InterPro" id="IPR045141">
    <property type="entry name" value="NAA60-like"/>
</dbReference>
<organism evidence="12 13">
    <name type="scientific">Ditylenchus dipsaci</name>
    <dbReference type="NCBI Taxonomy" id="166011"/>
    <lineage>
        <taxon>Eukaryota</taxon>
        <taxon>Metazoa</taxon>
        <taxon>Ecdysozoa</taxon>
        <taxon>Nematoda</taxon>
        <taxon>Chromadorea</taxon>
        <taxon>Rhabditida</taxon>
        <taxon>Tylenchina</taxon>
        <taxon>Tylenchomorpha</taxon>
        <taxon>Sphaerularioidea</taxon>
        <taxon>Anguinidae</taxon>
        <taxon>Anguininae</taxon>
        <taxon>Ditylenchus</taxon>
    </lineage>
</organism>
<evidence type="ECO:0000256" key="5">
    <source>
        <dbReference type="ARBA" id="ARBA00023315"/>
    </source>
</evidence>
<dbReference type="InterPro" id="IPR000182">
    <property type="entry name" value="GNAT_dom"/>
</dbReference>
<evidence type="ECO:0000256" key="3">
    <source>
        <dbReference type="ARBA" id="ARBA00022829"/>
    </source>
</evidence>
<evidence type="ECO:0000256" key="9">
    <source>
        <dbReference type="ARBA" id="ARBA00048017"/>
    </source>
</evidence>
<keyword evidence="4" id="KW-0156">Chromatin regulator</keyword>
<comment type="catalytic activity">
    <reaction evidence="10">
        <text>N-terminal L-methionyl-[transmembrane protein] + acetyl-CoA = N-terminal N(alpha)-acetyl-L-methionyl-[transmembrane protein] + CoA + H(+)</text>
        <dbReference type="Rhea" id="RHEA:50604"/>
        <dbReference type="Rhea" id="RHEA-COMP:12745"/>
        <dbReference type="Rhea" id="RHEA-COMP:12746"/>
        <dbReference type="ChEBI" id="CHEBI:15378"/>
        <dbReference type="ChEBI" id="CHEBI:57287"/>
        <dbReference type="ChEBI" id="CHEBI:57288"/>
        <dbReference type="ChEBI" id="CHEBI:64731"/>
        <dbReference type="ChEBI" id="CHEBI:133414"/>
        <dbReference type="EC" id="2.3.1.259"/>
    </reaction>
</comment>
<evidence type="ECO:0000256" key="1">
    <source>
        <dbReference type="ARBA" id="ARBA00013184"/>
    </source>
</evidence>
<dbReference type="SUPFAM" id="SSF55729">
    <property type="entry name" value="Acyl-CoA N-acyltransferases (Nat)"/>
    <property type="match status" value="1"/>
</dbReference>
<feature type="domain" description="N-acetyltransferase" evidence="11">
    <location>
        <begin position="119"/>
        <end position="292"/>
    </location>
</feature>
<protein>
    <recommendedName>
        <fullName evidence="8">N-alpha-acetyltransferase 60</fullName>
        <ecNumber evidence="7">2.3.1.259</ecNumber>
        <ecNumber evidence="1">2.3.1.48</ecNumber>
    </recommendedName>
</protein>
<keyword evidence="2" id="KW-0808">Transferase</keyword>
<evidence type="ECO:0000256" key="10">
    <source>
        <dbReference type="ARBA" id="ARBA00048848"/>
    </source>
</evidence>
<dbReference type="EC" id="2.3.1.259" evidence="7"/>
<dbReference type="AlphaFoldDB" id="A0A915EQD9"/>
<dbReference type="Pfam" id="PF00583">
    <property type="entry name" value="Acetyltransf_1"/>
    <property type="match status" value="1"/>
</dbReference>
<sequence length="354" mass="40126">MTSARVFQPRRGVGPHIAHCVRKGGTPLLHLQIMPIDRPDLDIQFLNNCLTQLNNCLAQINTRKIYKLARDQGDGAQCSDTDAGPVALLALEVLLVPLSELSMSVYDAALTRSHGDYPITFRLLSAEDIPETMSLCKQSFPKEYTEEYFVYACANPDEFFLLGCFDNDGSMLGFLLAIYDIETSEWYDPEMPVVEEQLIKENGFRMAYVCLIAVQKAREGGGLGSFLMQQFSYSLKKCSPPPCAIYLHVLSENQRAIDFYKNINFQVYCHLPNYYHYNGQHHDALILVQSFGYPMKEVSQLNYENQPAILLLAQNTNAAVSRKHGEQPRKDQKQRCPSRSKCCIIYNPFFVCGE</sequence>
<reference evidence="13" key="1">
    <citation type="submission" date="2022-11" db="UniProtKB">
        <authorList>
            <consortium name="WormBaseParasite"/>
        </authorList>
    </citation>
    <scope>IDENTIFICATION</scope>
</reference>
<dbReference type="GO" id="GO:0000139">
    <property type="term" value="C:Golgi membrane"/>
    <property type="evidence" value="ECO:0007669"/>
    <property type="project" value="TreeGrafter"/>
</dbReference>
<keyword evidence="5" id="KW-0012">Acyltransferase</keyword>
<keyword evidence="3" id="KW-0159">Chromosome partition</keyword>
<dbReference type="InterPro" id="IPR016181">
    <property type="entry name" value="Acyl_CoA_acyltransferase"/>
</dbReference>
<evidence type="ECO:0000259" key="11">
    <source>
        <dbReference type="PROSITE" id="PS51186"/>
    </source>
</evidence>
<dbReference type="GO" id="GO:0007059">
    <property type="term" value="P:chromosome segregation"/>
    <property type="evidence" value="ECO:0007669"/>
    <property type="project" value="UniProtKB-KW"/>
</dbReference>
<accession>A0A915EQD9</accession>
<dbReference type="WBParaSite" id="jg7831">
    <property type="protein sequence ID" value="jg7831"/>
    <property type="gene ID" value="jg7831"/>
</dbReference>
<evidence type="ECO:0000313" key="12">
    <source>
        <dbReference type="Proteomes" id="UP000887574"/>
    </source>
</evidence>
<proteinExistence type="inferred from homology"/>
<dbReference type="PANTHER" id="PTHR14744:SF15">
    <property type="entry name" value="N-ALPHA-ACETYLTRANSFERASE 60"/>
    <property type="match status" value="1"/>
</dbReference>
<dbReference type="PANTHER" id="PTHR14744">
    <property type="entry name" value="N-ALPHA-ACETYLTRANSFERASE 60"/>
    <property type="match status" value="1"/>
</dbReference>
<dbReference type="EC" id="2.3.1.48" evidence="1"/>
<comment type="similarity">
    <text evidence="6">Belongs to the acetyltransferase family. NAA60 subfamily.</text>
</comment>
<comment type="catalytic activity">
    <reaction evidence="9">
        <text>L-lysyl-[protein] + acetyl-CoA = N(6)-acetyl-L-lysyl-[protein] + CoA + H(+)</text>
        <dbReference type="Rhea" id="RHEA:45948"/>
        <dbReference type="Rhea" id="RHEA-COMP:9752"/>
        <dbReference type="Rhea" id="RHEA-COMP:10731"/>
        <dbReference type="ChEBI" id="CHEBI:15378"/>
        <dbReference type="ChEBI" id="CHEBI:29969"/>
        <dbReference type="ChEBI" id="CHEBI:57287"/>
        <dbReference type="ChEBI" id="CHEBI:57288"/>
        <dbReference type="ChEBI" id="CHEBI:61930"/>
        <dbReference type="EC" id="2.3.1.48"/>
    </reaction>
</comment>
<evidence type="ECO:0000256" key="8">
    <source>
        <dbReference type="ARBA" id="ARBA00026144"/>
    </source>
</evidence>
<dbReference type="GO" id="GO:0004402">
    <property type="term" value="F:histone acetyltransferase activity"/>
    <property type="evidence" value="ECO:0007669"/>
    <property type="project" value="TreeGrafter"/>
</dbReference>
<evidence type="ECO:0000256" key="7">
    <source>
        <dbReference type="ARBA" id="ARBA00026111"/>
    </source>
</evidence>
<dbReference type="Proteomes" id="UP000887574">
    <property type="component" value="Unplaced"/>
</dbReference>
<dbReference type="GO" id="GO:0120518">
    <property type="term" value="F:protein N-terminal-methionine acetyltransferase activity"/>
    <property type="evidence" value="ECO:0007669"/>
    <property type="project" value="UniProtKB-EC"/>
</dbReference>
<dbReference type="Gene3D" id="3.40.630.30">
    <property type="match status" value="1"/>
</dbReference>
<evidence type="ECO:0000256" key="6">
    <source>
        <dbReference type="ARBA" id="ARBA00025774"/>
    </source>
</evidence>
<name>A0A915EQD9_9BILA</name>
<dbReference type="PROSITE" id="PS51186">
    <property type="entry name" value="GNAT"/>
    <property type="match status" value="1"/>
</dbReference>
<evidence type="ECO:0000313" key="13">
    <source>
        <dbReference type="WBParaSite" id="jg7831"/>
    </source>
</evidence>
<evidence type="ECO:0000256" key="4">
    <source>
        <dbReference type="ARBA" id="ARBA00022853"/>
    </source>
</evidence>
<evidence type="ECO:0000256" key="2">
    <source>
        <dbReference type="ARBA" id="ARBA00022679"/>
    </source>
</evidence>